<accession>A0A097SSD1</accession>
<keyword evidence="2" id="KW-1185">Reference proteome</keyword>
<dbReference type="Proteomes" id="UP000030066">
    <property type="component" value="Chromosome"/>
</dbReference>
<evidence type="ECO:0000313" key="1">
    <source>
        <dbReference type="EMBL" id="AIV03486.1"/>
    </source>
</evidence>
<name>A0A097SSD1_9BACT</name>
<dbReference type="AlphaFoldDB" id="A0A097SSD1"/>
<proteinExistence type="predicted"/>
<dbReference type="HOGENOM" id="CLU_3372756_0_0_14"/>
<organism evidence="1 2">
    <name type="scientific">Candidatus Malacoplasma girerdii</name>
    <dbReference type="NCBI Taxonomy" id="1318617"/>
    <lineage>
        <taxon>Bacteria</taxon>
        <taxon>Bacillati</taxon>
        <taxon>Mycoplasmatota</taxon>
        <taxon>Mycoplasmoidales</taxon>
        <taxon>Mycoplasmoidaceae</taxon>
        <taxon>Malacoplasma</taxon>
    </lineage>
</organism>
<protein>
    <submittedName>
        <fullName evidence="1">Uncharacterized protein</fullName>
    </submittedName>
</protein>
<gene>
    <name evidence="1" type="ORF">MGM1_0990</name>
</gene>
<sequence>MYILRIFPLLFSPKLLTGFFWWPTTIMWKWCHII</sequence>
<dbReference type="KEGG" id="mgj:MGM1_0990"/>
<evidence type="ECO:0000313" key="2">
    <source>
        <dbReference type="Proteomes" id="UP000030066"/>
    </source>
</evidence>
<dbReference type="EMBL" id="CP007711">
    <property type="protein sequence ID" value="AIV03486.1"/>
    <property type="molecule type" value="Genomic_DNA"/>
</dbReference>
<reference evidence="1 2" key="1">
    <citation type="journal article" date="2014" name="PLoS ONE">
        <title>An emerging Mycoplasma associated with trichomoniasis, vaginal infection and disease.</title>
        <authorList>
            <consortium name="Vaginal Microbiome Consortium"/>
            <person name="Fettweis J.M."/>
            <person name="Serrano M.G."/>
            <person name="Huang B."/>
            <person name="Brooks J.P."/>
            <person name="Glascock A.L."/>
            <person name="Sheth N.U."/>
            <person name="Strauss J.F.III."/>
            <person name="Jefferson K.K."/>
            <person name="Buck G.A."/>
        </authorList>
    </citation>
    <scope>NUCLEOTIDE SEQUENCE [LARGE SCALE GENOMIC DNA]</scope>
    <source>
        <strain evidence="1 2">VCU_M1</strain>
    </source>
</reference>